<dbReference type="Pfam" id="PF22528">
    <property type="entry name" value="PRMT_C"/>
    <property type="match status" value="1"/>
</dbReference>
<dbReference type="GO" id="GO:0042054">
    <property type="term" value="F:histone methyltransferase activity"/>
    <property type="evidence" value="ECO:0007669"/>
    <property type="project" value="TreeGrafter"/>
</dbReference>
<comment type="catalytic activity">
    <reaction evidence="5">
        <text>L-arginyl-[protein] + S-adenosyl-L-methionine = N(omega)-methyl-L-arginyl-[protein] + S-adenosyl-L-homocysteine + H(+)</text>
        <dbReference type="Rhea" id="RHEA:48100"/>
        <dbReference type="Rhea" id="RHEA-COMP:10532"/>
        <dbReference type="Rhea" id="RHEA-COMP:11990"/>
        <dbReference type="ChEBI" id="CHEBI:15378"/>
        <dbReference type="ChEBI" id="CHEBI:29965"/>
        <dbReference type="ChEBI" id="CHEBI:57856"/>
        <dbReference type="ChEBI" id="CHEBI:59789"/>
        <dbReference type="ChEBI" id="CHEBI:65280"/>
    </reaction>
    <physiologicalReaction direction="left-to-right" evidence="5">
        <dbReference type="Rhea" id="RHEA:48101"/>
    </physiologicalReaction>
</comment>
<dbReference type="CDD" id="cd02440">
    <property type="entry name" value="AdoMet_MTases"/>
    <property type="match status" value="1"/>
</dbReference>
<dbReference type="FunFam" id="3.40.50.150:FF:000003">
    <property type="entry name" value="Blast:Protein arginine N-methyltransferase 1"/>
    <property type="match status" value="1"/>
</dbReference>
<evidence type="ECO:0000313" key="9">
    <source>
        <dbReference type="EMBL" id="PVU95450.1"/>
    </source>
</evidence>
<keyword evidence="3 6" id="KW-0808">Transferase</keyword>
<dbReference type="Gene3D" id="2.70.160.11">
    <property type="entry name" value="Hnrnp arginine n-methyltransferase1"/>
    <property type="match status" value="1"/>
</dbReference>
<dbReference type="InterPro" id="IPR041698">
    <property type="entry name" value="Methyltransf_25"/>
</dbReference>
<dbReference type="InterPro" id="IPR055135">
    <property type="entry name" value="PRMT_dom"/>
</dbReference>
<feature type="domain" description="Protein arginine N-methyltransferase" evidence="8">
    <location>
        <begin position="136"/>
        <end position="284"/>
    </location>
</feature>
<dbReference type="FunFam" id="2.70.160.11:FF:000001">
    <property type="entry name" value="Blast:Protein arginine N-methyltransferase 1"/>
    <property type="match status" value="1"/>
</dbReference>
<sequence>MGDSKEHTNPTAEGANLTSKDYYFDSYAHFDKLVLDVGCGTGILSMFASKAGAKHVVGVDMSNIIDKAKLIIKENGFENKITLVKGKMEDVVLPFPQFDIIISEWMGYFLLYESMLDTVIYARDKYLTPEGLVFPDKAQMLIAGIEDGQYKEEKISFWDNVYGFKMTCIKDTALSEPLVDVVNPQSLSTKPCIFKDIDIKTVQKKDLEFTAPFNLVCKQEDYIHAFITCTGPDAEYTHWKQTVLYTKETLVVSKNDQISGTISCKPNSSNPRDLDITISYNLQGKHQNASDSVSYLMC</sequence>
<dbReference type="InterPro" id="IPR025799">
    <property type="entry name" value="Arg_MeTrfase"/>
</dbReference>
<dbReference type="Pfam" id="PF13649">
    <property type="entry name" value="Methyltransf_25"/>
    <property type="match status" value="1"/>
</dbReference>
<dbReference type="EC" id="2.1.1.319" evidence="1"/>
<proteinExistence type="predicted"/>
<dbReference type="STRING" id="133381.A0A2T9YSW8"/>
<dbReference type="EMBL" id="MBFS01002560">
    <property type="protein sequence ID" value="PVU95450.1"/>
    <property type="molecule type" value="Genomic_DNA"/>
</dbReference>
<evidence type="ECO:0000256" key="4">
    <source>
        <dbReference type="ARBA" id="ARBA00022691"/>
    </source>
</evidence>
<keyword evidence="4 6" id="KW-0949">S-adenosyl-L-methionine</keyword>
<protein>
    <recommendedName>
        <fullName evidence="1">type I protein arginine methyltransferase</fullName>
        <ecNumber evidence="1">2.1.1.319</ecNumber>
    </recommendedName>
</protein>
<dbReference type="PANTHER" id="PTHR11006">
    <property type="entry name" value="PROTEIN ARGININE N-METHYLTRANSFERASE"/>
    <property type="match status" value="1"/>
</dbReference>
<evidence type="ECO:0000259" key="8">
    <source>
        <dbReference type="Pfam" id="PF22528"/>
    </source>
</evidence>
<evidence type="ECO:0000313" key="10">
    <source>
        <dbReference type="Proteomes" id="UP000245609"/>
    </source>
</evidence>
<dbReference type="OrthoDB" id="7848332at2759"/>
<gene>
    <name evidence="9" type="ORF">BB560_005858</name>
</gene>
<evidence type="ECO:0000256" key="5">
    <source>
        <dbReference type="ARBA" id="ARBA00049303"/>
    </source>
</evidence>
<dbReference type="SUPFAM" id="SSF53335">
    <property type="entry name" value="S-adenosyl-L-methionine-dependent methyltransferases"/>
    <property type="match status" value="1"/>
</dbReference>
<keyword evidence="2 6" id="KW-0489">Methyltransferase</keyword>
<dbReference type="GO" id="GO:0035242">
    <property type="term" value="F:protein-arginine omega-N asymmetric methyltransferase activity"/>
    <property type="evidence" value="ECO:0007669"/>
    <property type="project" value="UniProtKB-EC"/>
</dbReference>
<evidence type="ECO:0000256" key="2">
    <source>
        <dbReference type="ARBA" id="ARBA00022603"/>
    </source>
</evidence>
<dbReference type="Gene3D" id="3.40.50.150">
    <property type="entry name" value="Vaccinia Virus protein VP39"/>
    <property type="match status" value="1"/>
</dbReference>
<dbReference type="AlphaFoldDB" id="A0A2T9YSW8"/>
<evidence type="ECO:0000256" key="6">
    <source>
        <dbReference type="PROSITE-ProRule" id="PRU01015"/>
    </source>
</evidence>
<accession>A0A2T9YSW8</accession>
<dbReference type="GO" id="GO:0005634">
    <property type="term" value="C:nucleus"/>
    <property type="evidence" value="ECO:0007669"/>
    <property type="project" value="TreeGrafter"/>
</dbReference>
<comment type="caution">
    <text evidence="9">The sequence shown here is derived from an EMBL/GenBank/DDBJ whole genome shotgun (WGS) entry which is preliminary data.</text>
</comment>
<keyword evidence="10" id="KW-1185">Reference proteome</keyword>
<evidence type="ECO:0000256" key="3">
    <source>
        <dbReference type="ARBA" id="ARBA00022679"/>
    </source>
</evidence>
<dbReference type="Proteomes" id="UP000245609">
    <property type="component" value="Unassembled WGS sequence"/>
</dbReference>
<reference evidence="9 10" key="1">
    <citation type="journal article" date="2018" name="MBio">
        <title>Comparative Genomics Reveals the Core Gene Toolbox for the Fungus-Insect Symbiosis.</title>
        <authorList>
            <person name="Wang Y."/>
            <person name="Stata M."/>
            <person name="Wang W."/>
            <person name="Stajich J.E."/>
            <person name="White M.M."/>
            <person name="Moncalvo J.M."/>
        </authorList>
    </citation>
    <scope>NUCLEOTIDE SEQUENCE [LARGE SCALE GENOMIC DNA]</scope>
    <source>
        <strain evidence="9 10">SC-DP-2</strain>
    </source>
</reference>
<feature type="domain" description="Methyltransferase" evidence="7">
    <location>
        <begin position="34"/>
        <end position="129"/>
    </location>
</feature>
<dbReference type="PROSITE" id="PS51678">
    <property type="entry name" value="SAM_MT_PRMT"/>
    <property type="match status" value="1"/>
</dbReference>
<name>A0A2T9YSW8_9FUNG</name>
<dbReference type="GO" id="GO:0032259">
    <property type="term" value="P:methylation"/>
    <property type="evidence" value="ECO:0007669"/>
    <property type="project" value="UniProtKB-KW"/>
</dbReference>
<organism evidence="9 10">
    <name type="scientific">Smittium megazygosporum</name>
    <dbReference type="NCBI Taxonomy" id="133381"/>
    <lineage>
        <taxon>Eukaryota</taxon>
        <taxon>Fungi</taxon>
        <taxon>Fungi incertae sedis</taxon>
        <taxon>Zoopagomycota</taxon>
        <taxon>Kickxellomycotina</taxon>
        <taxon>Harpellomycetes</taxon>
        <taxon>Harpellales</taxon>
        <taxon>Legeriomycetaceae</taxon>
        <taxon>Smittium</taxon>
    </lineage>
</organism>
<evidence type="ECO:0000256" key="1">
    <source>
        <dbReference type="ARBA" id="ARBA00011925"/>
    </source>
</evidence>
<dbReference type="PANTHER" id="PTHR11006:SF53">
    <property type="entry name" value="PROTEIN ARGININE N-METHYLTRANSFERASE 3"/>
    <property type="match status" value="1"/>
</dbReference>
<dbReference type="InterPro" id="IPR029063">
    <property type="entry name" value="SAM-dependent_MTases_sf"/>
</dbReference>
<evidence type="ECO:0000259" key="7">
    <source>
        <dbReference type="Pfam" id="PF13649"/>
    </source>
</evidence>